<evidence type="ECO:0000313" key="2">
    <source>
        <dbReference type="EMBL" id="PSV87469.1"/>
    </source>
</evidence>
<dbReference type="EMBL" id="PYOJ01000028">
    <property type="protein sequence ID" value="PSV87469.1"/>
    <property type="molecule type" value="Genomic_DNA"/>
</dbReference>
<name>A0A2T3M6A9_PHOLE</name>
<feature type="transmembrane region" description="Helical" evidence="1">
    <location>
        <begin position="37"/>
        <end position="54"/>
    </location>
</feature>
<sequence>MKRFWANYIFILIPFLVLIITKLVMSKFEEVLTSTDWSMASFMIIAQSLGTLIIGTHKKGININGLLIFIGITIMLLIVCLGVYAYVLTRSDVISGYIQIVLFIISSIWMAAIYKAEEYIKVL</sequence>
<keyword evidence="1" id="KW-1133">Transmembrane helix</keyword>
<protein>
    <submittedName>
        <fullName evidence="2">Uncharacterized protein</fullName>
    </submittedName>
</protein>
<reference evidence="2 3" key="1">
    <citation type="submission" date="2018-03" db="EMBL/GenBank/DDBJ databases">
        <title>Whole genome sequencing of Histamine producing bacteria.</title>
        <authorList>
            <person name="Butler K."/>
        </authorList>
    </citation>
    <scope>NUCLEOTIDE SEQUENCE [LARGE SCALE GENOMIC DNA]</scope>
    <source>
        <strain evidence="2 3">ATCC 33979</strain>
    </source>
</reference>
<evidence type="ECO:0000256" key="1">
    <source>
        <dbReference type="SAM" id="Phobius"/>
    </source>
</evidence>
<organism evidence="2 3">
    <name type="scientific">Photobacterium leiognathi</name>
    <dbReference type="NCBI Taxonomy" id="553611"/>
    <lineage>
        <taxon>Bacteria</taxon>
        <taxon>Pseudomonadati</taxon>
        <taxon>Pseudomonadota</taxon>
        <taxon>Gammaproteobacteria</taxon>
        <taxon>Vibrionales</taxon>
        <taxon>Vibrionaceae</taxon>
        <taxon>Photobacterium</taxon>
    </lineage>
</organism>
<evidence type="ECO:0000313" key="3">
    <source>
        <dbReference type="Proteomes" id="UP000240410"/>
    </source>
</evidence>
<gene>
    <name evidence="2" type="ORF">CTM89_17315</name>
</gene>
<comment type="caution">
    <text evidence="2">The sequence shown here is derived from an EMBL/GenBank/DDBJ whole genome shotgun (WGS) entry which is preliminary data.</text>
</comment>
<dbReference type="AlphaFoldDB" id="A0A2T3M6A9"/>
<dbReference type="OrthoDB" id="5918582at2"/>
<keyword evidence="1" id="KW-0812">Transmembrane</keyword>
<feature type="transmembrane region" description="Helical" evidence="1">
    <location>
        <begin position="7"/>
        <end position="25"/>
    </location>
</feature>
<proteinExistence type="predicted"/>
<accession>A0A2T3M6A9</accession>
<feature type="transmembrane region" description="Helical" evidence="1">
    <location>
        <begin position="94"/>
        <end position="114"/>
    </location>
</feature>
<dbReference type="Proteomes" id="UP000240410">
    <property type="component" value="Unassembled WGS sequence"/>
</dbReference>
<feature type="transmembrane region" description="Helical" evidence="1">
    <location>
        <begin position="66"/>
        <end position="88"/>
    </location>
</feature>
<keyword evidence="1" id="KW-0472">Membrane</keyword>